<comment type="similarity">
    <text evidence="1">Belongs to the NADH dehydrogenase family.</text>
</comment>
<comment type="caution">
    <text evidence="7">The sequence shown here is derived from an EMBL/GenBank/DDBJ whole genome shotgun (WGS) entry which is preliminary data.</text>
</comment>
<proteinExistence type="inferred from homology"/>
<keyword evidence="4" id="KW-0560">Oxidoreductase</keyword>
<dbReference type="PANTHER" id="PTHR43706">
    <property type="entry name" value="NADH DEHYDROGENASE"/>
    <property type="match status" value="1"/>
</dbReference>
<accession>A0A5B1M4W0</accession>
<dbReference type="AlphaFoldDB" id="A0A5B1M4W0"/>
<dbReference type="RefSeq" id="WP_149750074.1">
    <property type="nucleotide sequence ID" value="NZ_VUJW01000003.1"/>
</dbReference>
<feature type="domain" description="FAD/NAD(P)-binding" evidence="6">
    <location>
        <begin position="6"/>
        <end position="326"/>
    </location>
</feature>
<dbReference type="Proteomes" id="UP000324351">
    <property type="component" value="Unassembled WGS sequence"/>
</dbReference>
<keyword evidence="8" id="KW-1185">Reference proteome</keyword>
<dbReference type="Pfam" id="PF07992">
    <property type="entry name" value="Pyr_redox_2"/>
    <property type="match status" value="1"/>
</dbReference>
<name>A0A5B1M4W0_9ACTN</name>
<dbReference type="InterPro" id="IPR023753">
    <property type="entry name" value="FAD/NAD-binding_dom"/>
</dbReference>
<dbReference type="InterPro" id="IPR036188">
    <property type="entry name" value="FAD/NAD-bd_sf"/>
</dbReference>
<dbReference type="PRINTS" id="PR00411">
    <property type="entry name" value="PNDRDTASEI"/>
</dbReference>
<evidence type="ECO:0000256" key="3">
    <source>
        <dbReference type="ARBA" id="ARBA00022827"/>
    </source>
</evidence>
<keyword evidence="3" id="KW-0274">FAD</keyword>
<reference evidence="7 8" key="1">
    <citation type="submission" date="2019-09" db="EMBL/GenBank/DDBJ databases">
        <title>Nocardioides panacisoli sp. nov., isolated from the soil of a ginseng field.</title>
        <authorList>
            <person name="Cho C."/>
        </authorList>
    </citation>
    <scope>NUCLEOTIDE SEQUENCE [LARGE SCALE GENOMIC DNA]</scope>
    <source>
        <strain evidence="7 8">BN140041</strain>
    </source>
</reference>
<organism evidence="7 8">
    <name type="scientific">Nocardioides antri</name>
    <dbReference type="NCBI Taxonomy" id="2607659"/>
    <lineage>
        <taxon>Bacteria</taxon>
        <taxon>Bacillati</taxon>
        <taxon>Actinomycetota</taxon>
        <taxon>Actinomycetes</taxon>
        <taxon>Propionibacteriales</taxon>
        <taxon>Nocardioidaceae</taxon>
        <taxon>Nocardioides</taxon>
    </lineage>
</organism>
<dbReference type="InterPro" id="IPR045024">
    <property type="entry name" value="NDH-2"/>
</dbReference>
<evidence type="ECO:0000256" key="4">
    <source>
        <dbReference type="ARBA" id="ARBA00023002"/>
    </source>
</evidence>
<reference evidence="7 8" key="2">
    <citation type="submission" date="2019-09" db="EMBL/GenBank/DDBJ databases">
        <authorList>
            <person name="Jin C."/>
        </authorList>
    </citation>
    <scope>NUCLEOTIDE SEQUENCE [LARGE SCALE GENOMIC DNA]</scope>
    <source>
        <strain evidence="7 8">BN140041</strain>
    </source>
</reference>
<dbReference type="PRINTS" id="PR00368">
    <property type="entry name" value="FADPNR"/>
</dbReference>
<dbReference type="PANTHER" id="PTHR43706:SF45">
    <property type="entry name" value="NADH DEHYDROGENASE-LIKE PROTEIN RV1812C"/>
    <property type="match status" value="1"/>
</dbReference>
<evidence type="ECO:0000256" key="5">
    <source>
        <dbReference type="ARBA" id="ARBA00023027"/>
    </source>
</evidence>
<gene>
    <name evidence="7" type="ORF">F0U47_09720</name>
</gene>
<evidence type="ECO:0000313" key="7">
    <source>
        <dbReference type="EMBL" id="KAA1427706.1"/>
    </source>
</evidence>
<keyword evidence="2" id="KW-0285">Flavoprotein</keyword>
<evidence type="ECO:0000259" key="6">
    <source>
        <dbReference type="Pfam" id="PF07992"/>
    </source>
</evidence>
<protein>
    <submittedName>
        <fullName evidence="7">NAD(P)/FAD-dependent oxidoreductase</fullName>
    </submittedName>
</protein>
<sequence>MSSRKRIVVVGGGYAGLTAARRLLKRGRDLDVTLVNPSGYMTYQPLLPEVAAGTVQPGHVVVPLRSALPGARVLTAALTALDTDARVATATAADGTEHPLEYDELVLALGAVTRVFPVPGLVEHAIGFRTVEEALHLGNRVLARLELAASSASPEVRRRALTFVVVGGGYAGVEALAELQDMVSRAVRRFPGLTIEDTRWVLVEAAPRILGQLPERLATYATAHLIGRGVEVKTATTVAAVGPDLVTLGTGEVIPSDTVVWTAGVVANPLLRRLGLPCDPAGRVVTDASLRVVPGVWALGDCAAVPDLAAGGGVCPPTAQHAVRQAVRVADNIRGRLRDYRHRDVGAVASLGLRKGVAELYGVPLRGVLAWWVHRLYHGSRLPCPRRRLLVNLAWLLGSRGRDPVALHALESPRTPLQEAHAAQRAS</sequence>
<keyword evidence="5" id="KW-0520">NAD</keyword>
<dbReference type="EMBL" id="VUJW01000003">
    <property type="protein sequence ID" value="KAA1427706.1"/>
    <property type="molecule type" value="Genomic_DNA"/>
</dbReference>
<dbReference type="GO" id="GO:0003954">
    <property type="term" value="F:NADH dehydrogenase activity"/>
    <property type="evidence" value="ECO:0007669"/>
    <property type="project" value="InterPro"/>
</dbReference>
<evidence type="ECO:0000256" key="2">
    <source>
        <dbReference type="ARBA" id="ARBA00022630"/>
    </source>
</evidence>
<dbReference type="SUPFAM" id="SSF51905">
    <property type="entry name" value="FAD/NAD(P)-binding domain"/>
    <property type="match status" value="1"/>
</dbReference>
<evidence type="ECO:0000313" key="8">
    <source>
        <dbReference type="Proteomes" id="UP000324351"/>
    </source>
</evidence>
<evidence type="ECO:0000256" key="1">
    <source>
        <dbReference type="ARBA" id="ARBA00005272"/>
    </source>
</evidence>
<dbReference type="Gene3D" id="3.50.50.100">
    <property type="match status" value="1"/>
</dbReference>